<accession>A0ABV9VZV6</accession>
<dbReference type="GO" id="GO:0016740">
    <property type="term" value="F:transferase activity"/>
    <property type="evidence" value="ECO:0007669"/>
    <property type="project" value="UniProtKB-KW"/>
</dbReference>
<dbReference type="InterPro" id="IPR051678">
    <property type="entry name" value="AGP_Transferase"/>
</dbReference>
<sequence>MSTGSGSTGSATKADGGPGSTRPSRPPVESGPANRLADFDPELAGLVADAQCFAEHGTVPAGWTLEQTGTKVGPRSFVFNVPHRDRDAILKIHLDPSRYAAKEARALHLLSGDPGFPRILHQRLGPPPTLTIAYRLPGATLDRLPPSAVMAALPAVIGTLRRVHAVTLDFYGELVGDFASAPNSARLDRYITANRDYWARNIGQWSALPGAAASAARISSLRPPAPCLADRPTLIHGDLTLDNIVAADTGVGIIDFDGALSMFPEYDLATLFWSLTTSDVPLGLPDFCRMVSEVYGRPPRLVEDAIRAACWLPIVRSLNLCRRAEDPVRFADLWLTAAAFLES</sequence>
<dbReference type="Gene3D" id="3.90.1200.10">
    <property type="match status" value="1"/>
</dbReference>
<evidence type="ECO:0000313" key="4">
    <source>
        <dbReference type="Proteomes" id="UP001595912"/>
    </source>
</evidence>
<keyword evidence="4" id="KW-1185">Reference proteome</keyword>
<feature type="region of interest" description="Disordered" evidence="1">
    <location>
        <begin position="1"/>
        <end position="36"/>
    </location>
</feature>
<organism evidence="3 4">
    <name type="scientific">Dactylosporangium cerinum</name>
    <dbReference type="NCBI Taxonomy" id="1434730"/>
    <lineage>
        <taxon>Bacteria</taxon>
        <taxon>Bacillati</taxon>
        <taxon>Actinomycetota</taxon>
        <taxon>Actinomycetes</taxon>
        <taxon>Micromonosporales</taxon>
        <taxon>Micromonosporaceae</taxon>
        <taxon>Dactylosporangium</taxon>
    </lineage>
</organism>
<feature type="domain" description="Aminoglycoside phosphotransferase" evidence="2">
    <location>
        <begin position="81"/>
        <end position="290"/>
    </location>
</feature>
<reference evidence="4" key="1">
    <citation type="journal article" date="2019" name="Int. J. Syst. Evol. Microbiol.">
        <title>The Global Catalogue of Microorganisms (GCM) 10K type strain sequencing project: providing services to taxonomists for standard genome sequencing and annotation.</title>
        <authorList>
            <consortium name="The Broad Institute Genomics Platform"/>
            <consortium name="The Broad Institute Genome Sequencing Center for Infectious Disease"/>
            <person name="Wu L."/>
            <person name="Ma J."/>
        </authorList>
    </citation>
    <scope>NUCLEOTIDE SEQUENCE [LARGE SCALE GENOMIC DNA]</scope>
    <source>
        <strain evidence="4">CGMCC 4.7152</strain>
    </source>
</reference>
<name>A0ABV9VZV6_9ACTN</name>
<gene>
    <name evidence="3" type="ORF">ACFPIJ_29275</name>
</gene>
<dbReference type="EMBL" id="JBHSIU010000041">
    <property type="protein sequence ID" value="MFC5001916.1"/>
    <property type="molecule type" value="Genomic_DNA"/>
</dbReference>
<dbReference type="InterPro" id="IPR002575">
    <property type="entry name" value="Aminoglycoside_PTrfase"/>
</dbReference>
<dbReference type="SUPFAM" id="SSF56112">
    <property type="entry name" value="Protein kinase-like (PK-like)"/>
    <property type="match status" value="1"/>
</dbReference>
<keyword evidence="3" id="KW-0808">Transferase</keyword>
<comment type="caution">
    <text evidence="3">The sequence shown here is derived from an EMBL/GenBank/DDBJ whole genome shotgun (WGS) entry which is preliminary data.</text>
</comment>
<feature type="compositionally biased region" description="Low complexity" evidence="1">
    <location>
        <begin position="1"/>
        <end position="23"/>
    </location>
</feature>
<dbReference type="RefSeq" id="WP_380119512.1">
    <property type="nucleotide sequence ID" value="NZ_JBHSIU010000041.1"/>
</dbReference>
<evidence type="ECO:0000259" key="2">
    <source>
        <dbReference type="Pfam" id="PF01636"/>
    </source>
</evidence>
<proteinExistence type="predicted"/>
<dbReference type="PANTHER" id="PTHR21310">
    <property type="entry name" value="AMINOGLYCOSIDE PHOSPHOTRANSFERASE-RELATED-RELATED"/>
    <property type="match status" value="1"/>
</dbReference>
<evidence type="ECO:0000256" key="1">
    <source>
        <dbReference type="SAM" id="MobiDB-lite"/>
    </source>
</evidence>
<dbReference type="Pfam" id="PF01636">
    <property type="entry name" value="APH"/>
    <property type="match status" value="1"/>
</dbReference>
<dbReference type="EC" id="2.7.1.-" evidence="3"/>
<evidence type="ECO:0000313" key="3">
    <source>
        <dbReference type="EMBL" id="MFC5001916.1"/>
    </source>
</evidence>
<protein>
    <submittedName>
        <fullName evidence="3">Aminoglycoside phosphotransferase family protein</fullName>
        <ecNumber evidence="3">2.7.1.-</ecNumber>
    </submittedName>
</protein>
<dbReference type="Proteomes" id="UP001595912">
    <property type="component" value="Unassembled WGS sequence"/>
</dbReference>
<dbReference type="InterPro" id="IPR011009">
    <property type="entry name" value="Kinase-like_dom_sf"/>
</dbReference>